<dbReference type="Proteomes" id="UP000519573">
    <property type="component" value="Unassembled WGS sequence"/>
</dbReference>
<evidence type="ECO:0000256" key="3">
    <source>
        <dbReference type="ARBA" id="ARBA00022679"/>
    </source>
</evidence>
<proteinExistence type="inferred from homology"/>
<comment type="pathway">
    <text evidence="5">Purine metabolism; XMP biosynthesis via salvage pathway; XMP from xanthine: step 1/1.</text>
</comment>
<evidence type="ECO:0000313" key="14">
    <source>
        <dbReference type="EMBL" id="MBC1791891.1"/>
    </source>
</evidence>
<keyword evidence="4 5" id="KW-0660">Purine salvage</keyword>
<evidence type="ECO:0000313" key="26">
    <source>
        <dbReference type="Proteomes" id="UP000533953"/>
    </source>
</evidence>
<dbReference type="EMBL" id="JAARMV010000002">
    <property type="protein sequence ID" value="MBC2372432.1"/>
    <property type="molecule type" value="Genomic_DNA"/>
</dbReference>
<evidence type="ECO:0000313" key="21">
    <source>
        <dbReference type="EMBL" id="MBC2372432.1"/>
    </source>
</evidence>
<dbReference type="UniPathway" id="UPA00602">
    <property type="reaction ID" value="UER00658"/>
</dbReference>
<comment type="function">
    <text evidence="5">Converts the preformed base xanthine, a product of nucleic acid breakdown, to xanthosine 5'-monophosphate (XMP), so it can be reused for RNA or DNA synthesis.</text>
</comment>
<dbReference type="EMBL" id="JAARRW010000001">
    <property type="protein sequence ID" value="MBC1560541.1"/>
    <property type="molecule type" value="Genomic_DNA"/>
</dbReference>
<evidence type="ECO:0000313" key="8">
    <source>
        <dbReference type="EMBL" id="KGL40589.1"/>
    </source>
</evidence>
<evidence type="ECO:0000313" key="17">
    <source>
        <dbReference type="EMBL" id="MBC2165527.1"/>
    </source>
</evidence>
<dbReference type="EC" id="2.4.2.22" evidence="5 6"/>
<dbReference type="GO" id="GO:0005737">
    <property type="term" value="C:cytoplasm"/>
    <property type="evidence" value="ECO:0007669"/>
    <property type="project" value="UniProtKB-SubCell"/>
</dbReference>
<dbReference type="NCBIfam" id="TIGR01744">
    <property type="entry name" value="XPRTase"/>
    <property type="match status" value="1"/>
</dbReference>
<reference evidence="23 24" key="2">
    <citation type="submission" date="2020-03" db="EMBL/GenBank/DDBJ databases">
        <title>Soil Listeria distribution.</title>
        <authorList>
            <person name="Liao J."/>
            <person name="Wiedmann M."/>
        </authorList>
    </citation>
    <scope>NUCLEOTIDE SEQUENCE [LARGE SCALE GENOMIC DNA]</scope>
    <source>
        <strain evidence="20 34">FSL L7-0039</strain>
        <strain evidence="18 33">FSL L7-0149</strain>
        <strain evidence="19 32">FSL L7-0153</strain>
        <strain evidence="17 23">FSL L7-0245</strain>
        <strain evidence="16 24">FSL L7-0360</strain>
        <strain evidence="15 30">FSL L7-0435</strain>
        <strain evidence="14 27">FSL L7-0978</strain>
        <strain evidence="13 31">FSL L7-1017</strain>
        <strain evidence="11 28">FSL L7-1387</strain>
        <strain evidence="12 35">FSL L7-1427</strain>
        <strain evidence="10 26">FSL L7-1547</strain>
        <strain evidence="9 25">FSL L7-1833</strain>
        <strain evidence="21 29">FSL L7-1850</strain>
    </source>
</reference>
<dbReference type="Proteomes" id="UP000529446">
    <property type="component" value="Unassembled WGS sequence"/>
</dbReference>
<dbReference type="InterPro" id="IPR010079">
    <property type="entry name" value="Xanthine_PRibTrfase"/>
</dbReference>
<keyword evidence="1 5" id="KW-0963">Cytoplasm</keyword>
<keyword evidence="22" id="KW-1185">Reference proteome</keyword>
<evidence type="ECO:0000313" key="22">
    <source>
        <dbReference type="Proteomes" id="UP000029844"/>
    </source>
</evidence>
<evidence type="ECO:0000313" key="35">
    <source>
        <dbReference type="Proteomes" id="UP000586951"/>
    </source>
</evidence>
<evidence type="ECO:0000313" key="10">
    <source>
        <dbReference type="EMBL" id="MBC1490205.1"/>
    </source>
</evidence>
<gene>
    <name evidence="5" type="primary">xpt</name>
    <name evidence="8" type="ORF">EP57_08520</name>
    <name evidence="9" type="ORF">HB759_02860</name>
    <name evidence="11" type="ORF">HB902_00560</name>
    <name evidence="12" type="ORF">HB907_02820</name>
    <name evidence="21" type="ORF">HBP98_10520</name>
    <name evidence="13" type="ORF">HCA46_02905</name>
    <name evidence="14" type="ORF">HCA52_00565</name>
    <name evidence="15" type="ORF">HCA78_10305</name>
    <name evidence="16" type="ORF">HCB06_04620</name>
    <name evidence="19" type="ORF">HCB25_00615</name>
    <name evidence="17" type="ORF">HCB26_02905</name>
    <name evidence="18" type="ORF">HCB35_00565</name>
    <name evidence="10" type="ORF">HCI99_00030</name>
    <name evidence="20" type="ORF">HCJ81_02655</name>
</gene>
<dbReference type="InterPro" id="IPR000836">
    <property type="entry name" value="PRTase_dom"/>
</dbReference>
<evidence type="ECO:0000313" key="20">
    <source>
        <dbReference type="EMBL" id="MBC2309768.1"/>
    </source>
</evidence>
<feature type="binding site" evidence="5">
    <location>
        <position position="156"/>
    </location>
    <ligand>
        <name>xanthine</name>
        <dbReference type="ChEBI" id="CHEBI:17712"/>
    </ligand>
</feature>
<evidence type="ECO:0000313" key="34">
    <source>
        <dbReference type="Proteomes" id="UP000565628"/>
    </source>
</evidence>
<dbReference type="eggNOG" id="COG0503">
    <property type="taxonomic scope" value="Bacteria"/>
</dbReference>
<dbReference type="Pfam" id="PF00156">
    <property type="entry name" value="Pribosyltran"/>
    <property type="match status" value="1"/>
</dbReference>
<evidence type="ECO:0000256" key="1">
    <source>
        <dbReference type="ARBA" id="ARBA00022490"/>
    </source>
</evidence>
<dbReference type="CDD" id="cd06223">
    <property type="entry name" value="PRTases_typeI"/>
    <property type="match status" value="1"/>
</dbReference>
<evidence type="ECO:0000313" key="11">
    <source>
        <dbReference type="EMBL" id="MBC1560541.1"/>
    </source>
</evidence>
<dbReference type="HAMAP" id="MF_01184">
    <property type="entry name" value="XPRTase"/>
    <property type="match status" value="1"/>
</dbReference>
<comment type="subunit">
    <text evidence="5">Homodimer.</text>
</comment>
<sequence>MKLLEEHIRKHGTVLSGNVLKVDTFLNHQIDPALMQAVGNEFADRFKEAGITKIVTIESSGIAPAVFAGLALGVPVVFARKKKSLTLTDNLYTSSVYSFTKQETNDISISKNFLASTDTILLIDDFLANGQAVLGLLEIAEQAGAEVAGIGIVIEKSFQQGRALLEKTGFPIYSLARVASLDNEQIRFVEEEVAR</sequence>
<dbReference type="PANTHER" id="PTHR43864">
    <property type="entry name" value="HYPOXANTHINE/GUANINE PHOSPHORIBOSYLTRANSFERASE"/>
    <property type="match status" value="1"/>
</dbReference>
<feature type="domain" description="Phosphoribosyltransferase" evidence="7">
    <location>
        <begin position="32"/>
        <end position="157"/>
    </location>
</feature>
<dbReference type="AlphaFoldDB" id="A0A099W492"/>
<dbReference type="EMBL" id="JNFA01000023">
    <property type="protein sequence ID" value="KGL40589.1"/>
    <property type="molecule type" value="Genomic_DNA"/>
</dbReference>
<dbReference type="PANTHER" id="PTHR43864:SF1">
    <property type="entry name" value="XANTHINE PHOSPHORIBOSYLTRANSFERASE"/>
    <property type="match status" value="1"/>
</dbReference>
<dbReference type="OrthoDB" id="9790678at2"/>
<evidence type="ECO:0000313" key="33">
    <source>
        <dbReference type="Proteomes" id="UP000553016"/>
    </source>
</evidence>
<evidence type="ECO:0000313" key="23">
    <source>
        <dbReference type="Proteomes" id="UP000519573"/>
    </source>
</evidence>
<evidence type="ECO:0000313" key="18">
    <source>
        <dbReference type="EMBL" id="MBC2238949.1"/>
    </source>
</evidence>
<evidence type="ECO:0000256" key="2">
    <source>
        <dbReference type="ARBA" id="ARBA00022676"/>
    </source>
</evidence>
<evidence type="ECO:0000313" key="29">
    <source>
        <dbReference type="Proteomes" id="UP000546244"/>
    </source>
</evidence>
<dbReference type="EMBL" id="JAARRU010000001">
    <property type="protein sequence ID" value="MBC1564320.1"/>
    <property type="molecule type" value="Genomic_DNA"/>
</dbReference>
<dbReference type="Proteomes" id="UP000550367">
    <property type="component" value="Unassembled WGS sequence"/>
</dbReference>
<dbReference type="EMBL" id="JAARUV010000001">
    <property type="protein sequence ID" value="MBC1777774.1"/>
    <property type="molecule type" value="Genomic_DNA"/>
</dbReference>
<dbReference type="SUPFAM" id="SSF53271">
    <property type="entry name" value="PRTase-like"/>
    <property type="match status" value="1"/>
</dbReference>
<protein>
    <recommendedName>
        <fullName evidence="5 6">Xanthine phosphoribosyltransferase</fullName>
        <shortName evidence="5">XPRTase</shortName>
        <ecNumber evidence="5 6">2.4.2.22</ecNumber>
    </recommendedName>
</protein>
<feature type="binding site" evidence="5">
    <location>
        <position position="20"/>
    </location>
    <ligand>
        <name>xanthine</name>
        <dbReference type="ChEBI" id="CHEBI:17712"/>
    </ligand>
</feature>
<accession>A0A099W492</accession>
<evidence type="ECO:0000313" key="16">
    <source>
        <dbReference type="EMBL" id="MBC2115895.1"/>
    </source>
</evidence>
<dbReference type="Proteomes" id="UP000565628">
    <property type="component" value="Unassembled WGS sequence"/>
</dbReference>
<evidence type="ECO:0000313" key="19">
    <source>
        <dbReference type="EMBL" id="MBC2242544.1"/>
    </source>
</evidence>
<evidence type="ECO:0000259" key="7">
    <source>
        <dbReference type="Pfam" id="PF00156"/>
    </source>
</evidence>
<dbReference type="Gene3D" id="3.40.50.2020">
    <property type="match status" value="1"/>
</dbReference>
<feature type="binding site" evidence="5">
    <location>
        <begin position="128"/>
        <end position="132"/>
    </location>
    <ligand>
        <name>5-phospho-alpha-D-ribose 1-diphosphate</name>
        <dbReference type="ChEBI" id="CHEBI:58017"/>
    </ligand>
</feature>
<comment type="caution">
    <text evidence="8">The sequence shown here is derived from an EMBL/GenBank/DDBJ whole genome shotgun (WGS) entry which is preliminary data.</text>
</comment>
<evidence type="ECO:0000313" key="27">
    <source>
        <dbReference type="Proteomes" id="UP000539064"/>
    </source>
</evidence>
<dbReference type="Proteomes" id="UP000546244">
    <property type="component" value="Unassembled WGS sequence"/>
</dbReference>
<dbReference type="EMBL" id="JAASWV010000003">
    <property type="protein sequence ID" value="MBC2309768.1"/>
    <property type="molecule type" value="Genomic_DNA"/>
</dbReference>
<organism evidence="8 22">
    <name type="scientific">Listeria booriae</name>
    <dbReference type="NCBI Taxonomy" id="1552123"/>
    <lineage>
        <taxon>Bacteria</taxon>
        <taxon>Bacillati</taxon>
        <taxon>Bacillota</taxon>
        <taxon>Bacilli</taxon>
        <taxon>Bacillales</taxon>
        <taxon>Listeriaceae</taxon>
        <taxon>Listeria</taxon>
    </lineage>
</organism>
<name>A0A099W492_9LIST</name>
<evidence type="ECO:0000313" key="28">
    <source>
        <dbReference type="Proteomes" id="UP000541955"/>
    </source>
</evidence>
<dbReference type="InterPro" id="IPR029057">
    <property type="entry name" value="PRTase-like"/>
</dbReference>
<evidence type="ECO:0000313" key="32">
    <source>
        <dbReference type="Proteomes" id="UP000550367"/>
    </source>
</evidence>
<evidence type="ECO:0000256" key="4">
    <source>
        <dbReference type="ARBA" id="ARBA00022726"/>
    </source>
</evidence>
<dbReference type="EMBL" id="JAARXI010000002">
    <property type="protein sequence ID" value="MBC2115895.1"/>
    <property type="molecule type" value="Genomic_DNA"/>
</dbReference>
<feature type="binding site" evidence="5">
    <location>
        <position position="27"/>
    </location>
    <ligand>
        <name>xanthine</name>
        <dbReference type="ChEBI" id="CHEBI:17712"/>
    </ligand>
</feature>
<evidence type="ECO:0000256" key="6">
    <source>
        <dbReference type="NCBIfam" id="TIGR01744"/>
    </source>
</evidence>
<comment type="similarity">
    <text evidence="5">Belongs to the purine/pyrimidine phosphoribosyltransferase family. Xpt subfamily.</text>
</comment>
<evidence type="ECO:0000313" key="24">
    <source>
        <dbReference type="Proteomes" id="UP000529446"/>
    </source>
</evidence>
<evidence type="ECO:0000256" key="5">
    <source>
        <dbReference type="HAMAP-Rule" id="MF_01184"/>
    </source>
</evidence>
<evidence type="ECO:0000313" key="25">
    <source>
        <dbReference type="Proteomes" id="UP000532866"/>
    </source>
</evidence>
<evidence type="ECO:0000313" key="12">
    <source>
        <dbReference type="EMBL" id="MBC1564320.1"/>
    </source>
</evidence>
<dbReference type="EMBL" id="JAARWW010000004">
    <property type="protein sequence ID" value="MBC2004162.1"/>
    <property type="molecule type" value="Genomic_DNA"/>
</dbReference>
<dbReference type="Proteomes" id="UP000532866">
    <property type="component" value="Unassembled WGS sequence"/>
</dbReference>
<evidence type="ECO:0000313" key="30">
    <source>
        <dbReference type="Proteomes" id="UP000546806"/>
    </source>
</evidence>
<evidence type="ECO:0000313" key="9">
    <source>
        <dbReference type="EMBL" id="MBC1330883.1"/>
    </source>
</evidence>
<dbReference type="GeneID" id="58717415"/>
<dbReference type="STRING" id="1552123.EP57_08520"/>
<dbReference type="InterPro" id="IPR050118">
    <property type="entry name" value="Pur/Pyrimidine_PRTase"/>
</dbReference>
<dbReference type="NCBIfam" id="NF006671">
    <property type="entry name" value="PRK09219.1"/>
    <property type="match status" value="1"/>
</dbReference>
<dbReference type="GO" id="GO:0032265">
    <property type="term" value="P:XMP salvage"/>
    <property type="evidence" value="ECO:0007669"/>
    <property type="project" value="UniProtKB-UniRule"/>
</dbReference>
<dbReference type="Proteomes" id="UP000539064">
    <property type="component" value="Unassembled WGS sequence"/>
</dbReference>
<comment type="catalytic activity">
    <reaction evidence="5">
        <text>XMP + diphosphate = xanthine + 5-phospho-alpha-D-ribose 1-diphosphate</text>
        <dbReference type="Rhea" id="RHEA:10800"/>
        <dbReference type="ChEBI" id="CHEBI:17712"/>
        <dbReference type="ChEBI" id="CHEBI:33019"/>
        <dbReference type="ChEBI" id="CHEBI:57464"/>
        <dbReference type="ChEBI" id="CHEBI:58017"/>
        <dbReference type="EC" id="2.4.2.22"/>
    </reaction>
</comment>
<dbReference type="EMBL" id="JAAROL010000001">
    <property type="protein sequence ID" value="MBC1330883.1"/>
    <property type="molecule type" value="Genomic_DNA"/>
</dbReference>
<dbReference type="EMBL" id="JAARYH010000001">
    <property type="protein sequence ID" value="MBC2165527.1"/>
    <property type="molecule type" value="Genomic_DNA"/>
</dbReference>
<reference evidence="8 22" key="1">
    <citation type="submission" date="2014-05" db="EMBL/GenBank/DDBJ databases">
        <title>Novel Listeriaceae from food processing environments.</title>
        <authorList>
            <person name="den Bakker H.C."/>
        </authorList>
    </citation>
    <scope>NUCLEOTIDE SEQUENCE [LARGE SCALE GENOMIC DNA]</scope>
    <source>
        <strain evidence="8 22">FSL A5-0281</strain>
    </source>
</reference>
<evidence type="ECO:0000313" key="13">
    <source>
        <dbReference type="EMBL" id="MBC1777774.1"/>
    </source>
</evidence>
<dbReference type="EMBL" id="JAARVG010000001">
    <property type="protein sequence ID" value="MBC1791891.1"/>
    <property type="molecule type" value="Genomic_DNA"/>
</dbReference>
<dbReference type="Proteomes" id="UP000533953">
    <property type="component" value="Unassembled WGS sequence"/>
</dbReference>
<dbReference type="Proteomes" id="UP000546806">
    <property type="component" value="Unassembled WGS sequence"/>
</dbReference>
<keyword evidence="3 5" id="KW-0808">Transferase</keyword>
<dbReference type="GO" id="GO:0000310">
    <property type="term" value="F:xanthine phosphoribosyltransferase activity"/>
    <property type="evidence" value="ECO:0007669"/>
    <property type="project" value="UniProtKB-UniRule"/>
</dbReference>
<dbReference type="GO" id="GO:0006166">
    <property type="term" value="P:purine ribonucleoside salvage"/>
    <property type="evidence" value="ECO:0007669"/>
    <property type="project" value="UniProtKB-KW"/>
</dbReference>
<comment type="subcellular location">
    <subcellularLocation>
        <location evidence="5">Cytoplasm</location>
    </subcellularLocation>
</comment>
<dbReference type="Proteomes" id="UP000547643">
    <property type="component" value="Unassembled WGS sequence"/>
</dbReference>
<dbReference type="GO" id="GO:0046110">
    <property type="term" value="P:xanthine metabolic process"/>
    <property type="evidence" value="ECO:0007669"/>
    <property type="project" value="UniProtKB-UniRule"/>
</dbReference>
<dbReference type="EMBL" id="JAARZA010000001">
    <property type="protein sequence ID" value="MBC2238949.1"/>
    <property type="molecule type" value="Genomic_DNA"/>
</dbReference>
<keyword evidence="2 5" id="KW-0328">Glycosyltransferase</keyword>
<evidence type="ECO:0000313" key="31">
    <source>
        <dbReference type="Proteomes" id="UP000547643"/>
    </source>
</evidence>
<dbReference type="Proteomes" id="UP000029844">
    <property type="component" value="Unassembled WGS sequence"/>
</dbReference>
<evidence type="ECO:0000313" key="15">
    <source>
        <dbReference type="EMBL" id="MBC2004162.1"/>
    </source>
</evidence>
<dbReference type="Proteomes" id="UP000553016">
    <property type="component" value="Unassembled WGS sequence"/>
</dbReference>
<dbReference type="EMBL" id="JAASTX010000001">
    <property type="protein sequence ID" value="MBC1490205.1"/>
    <property type="molecule type" value="Genomic_DNA"/>
</dbReference>
<dbReference type="EMBL" id="JAARYY010000001">
    <property type="protein sequence ID" value="MBC2242544.1"/>
    <property type="molecule type" value="Genomic_DNA"/>
</dbReference>
<dbReference type="Proteomes" id="UP000541955">
    <property type="component" value="Unassembled WGS sequence"/>
</dbReference>
<dbReference type="Proteomes" id="UP000586951">
    <property type="component" value="Unassembled WGS sequence"/>
</dbReference>
<dbReference type="RefSeq" id="WP_036085790.1">
    <property type="nucleotide sequence ID" value="NZ_CBCSHQ010000012.1"/>
</dbReference>